<reference evidence="2 3" key="1">
    <citation type="submission" date="2018-06" db="EMBL/GenBank/DDBJ databases">
        <title>Genomic Encyclopedia of Type Strains, Phase III (KMG-III): the genomes of soil and plant-associated and newly described type strains.</title>
        <authorList>
            <person name="Whitman W."/>
        </authorList>
    </citation>
    <scope>NUCLEOTIDE SEQUENCE [LARGE SCALE GENOMIC DNA]</scope>
    <source>
        <strain evidence="2 3">CGMCC 4.7090</strain>
    </source>
</reference>
<dbReference type="EMBL" id="QLMJ01000023">
    <property type="protein sequence ID" value="RAK27384.1"/>
    <property type="molecule type" value="Genomic_DNA"/>
</dbReference>
<keyword evidence="3" id="KW-1185">Reference proteome</keyword>
<name>A0A327Z148_9ACTN</name>
<dbReference type="Gene3D" id="2.120.10.30">
    <property type="entry name" value="TolB, C-terminal domain"/>
    <property type="match status" value="1"/>
</dbReference>
<organism evidence="2 3">
    <name type="scientific">Actinoplanes lutulentus</name>
    <dbReference type="NCBI Taxonomy" id="1287878"/>
    <lineage>
        <taxon>Bacteria</taxon>
        <taxon>Bacillati</taxon>
        <taxon>Actinomycetota</taxon>
        <taxon>Actinomycetes</taxon>
        <taxon>Micromonosporales</taxon>
        <taxon>Micromonosporaceae</taxon>
        <taxon>Actinoplanes</taxon>
    </lineage>
</organism>
<keyword evidence="1" id="KW-0732">Signal</keyword>
<dbReference type="InterPro" id="IPR011042">
    <property type="entry name" value="6-blade_b-propeller_TolB-like"/>
</dbReference>
<dbReference type="InterPro" id="IPR048031">
    <property type="entry name" value="ScyD/ScyE-like"/>
</dbReference>
<feature type="signal peptide" evidence="1">
    <location>
        <begin position="1"/>
        <end position="25"/>
    </location>
</feature>
<evidence type="ECO:0000313" key="2">
    <source>
        <dbReference type="EMBL" id="RAK27384.1"/>
    </source>
</evidence>
<dbReference type="Proteomes" id="UP000249341">
    <property type="component" value="Unassembled WGS sequence"/>
</dbReference>
<dbReference type="NCBIfam" id="NF033206">
    <property type="entry name" value="ScyE_fam"/>
    <property type="match status" value="1"/>
</dbReference>
<accession>A0A327Z148</accession>
<dbReference type="OrthoDB" id="928769at2"/>
<comment type="caution">
    <text evidence="2">The sequence shown here is derived from an EMBL/GenBank/DDBJ whole genome shotgun (WGS) entry which is preliminary data.</text>
</comment>
<dbReference type="SUPFAM" id="SSF63829">
    <property type="entry name" value="Calcium-dependent phosphotriesterase"/>
    <property type="match status" value="1"/>
</dbReference>
<evidence type="ECO:0000313" key="3">
    <source>
        <dbReference type="Proteomes" id="UP000249341"/>
    </source>
</evidence>
<gene>
    <name evidence="2" type="ORF">B0I29_12318</name>
</gene>
<dbReference type="AlphaFoldDB" id="A0A327Z148"/>
<feature type="chain" id="PRO_5016338615" description="ScyD/ScyE family protein" evidence="1">
    <location>
        <begin position="26"/>
        <end position="357"/>
    </location>
</feature>
<evidence type="ECO:0008006" key="4">
    <source>
        <dbReference type="Google" id="ProtNLM"/>
    </source>
</evidence>
<dbReference type="RefSeq" id="WP_111653919.1">
    <property type="nucleotide sequence ID" value="NZ_JACHWI010000016.1"/>
</dbReference>
<proteinExistence type="predicted"/>
<sequence length="357" mass="36539">MITKSVVAAVVGAAALLVPATPVAAAPTVRTIATGLDNPRGITFGTHGELYVAESGRGGAGPCQAGPEGGEVCFGRSGAITVVSQGRQWRVLSKLPSLASPEGAEATGPSDVAIGEDGRLYYTVGLGGSPDLRTQVPQLAGMAKLYRAGRSPSVLADIGAYEKSANPDGVKPPDTNPNGLLATGSGQFVVDAGGNALVRVGRRGRITTVATFPRRPVTAPDGTTIGMEAVPTSVNRGPDGAYYVSELTGFPFPAGQARIWRVVPGQAPRVFASGFTNIIDLAWAPDGRLYALEIAHKGLLSGDRTGALIRVDRKGRHTVVASAGLTAPGGVAIRGKYAYVTNCSVCQGTGSVVRVRL</sequence>
<protein>
    <recommendedName>
        <fullName evidence="4">ScyD/ScyE family protein</fullName>
    </recommendedName>
</protein>
<evidence type="ECO:0000256" key="1">
    <source>
        <dbReference type="SAM" id="SignalP"/>
    </source>
</evidence>